<reference evidence="2" key="1">
    <citation type="submission" date="2011-02" db="EMBL/GenBank/DDBJ databases">
        <title>The genome of the leaf-cutting ant Acromyrmex echinatior suggests key adaptations to social evolution and fungus farming.</title>
        <authorList>
            <person name="Nygaard S."/>
            <person name="Zhang G."/>
        </authorList>
    </citation>
    <scope>NUCLEOTIDE SEQUENCE</scope>
</reference>
<evidence type="ECO:0000259" key="1">
    <source>
        <dbReference type="Pfam" id="PF17906"/>
    </source>
</evidence>
<dbReference type="GO" id="GO:0003697">
    <property type="term" value="F:single-stranded DNA binding"/>
    <property type="evidence" value="ECO:0007669"/>
    <property type="project" value="TreeGrafter"/>
</dbReference>
<sequence>MSNFVLTKQHLREVLIFCFNWKKSAAEAHRMLAEVYGDTTPTDKSCREWFRCFKDGDFSVEDKPRSGQPKKFEDKELEALLEEDQSQTQEELAESLRV</sequence>
<dbReference type="InterPro" id="IPR052709">
    <property type="entry name" value="Transposase-MT_Hybrid"/>
</dbReference>
<dbReference type="GO" id="GO:0035861">
    <property type="term" value="C:site of double-strand break"/>
    <property type="evidence" value="ECO:0007669"/>
    <property type="project" value="TreeGrafter"/>
</dbReference>
<dbReference type="Proteomes" id="UP000007755">
    <property type="component" value="Unassembled WGS sequence"/>
</dbReference>
<name>F4X001_ACREC</name>
<dbReference type="GO" id="GO:0000793">
    <property type="term" value="C:condensed chromosome"/>
    <property type="evidence" value="ECO:0007669"/>
    <property type="project" value="TreeGrafter"/>
</dbReference>
<dbReference type="Gene3D" id="1.10.10.10">
    <property type="entry name" value="Winged helix-like DNA-binding domain superfamily/Winged helix DNA-binding domain"/>
    <property type="match status" value="1"/>
</dbReference>
<protein>
    <submittedName>
        <fullName evidence="2">Mariner Mos1 transposase</fullName>
    </submittedName>
</protein>
<evidence type="ECO:0000313" key="2">
    <source>
        <dbReference type="EMBL" id="EGI60221.1"/>
    </source>
</evidence>
<dbReference type="GO" id="GO:0003690">
    <property type="term" value="F:double-stranded DNA binding"/>
    <property type="evidence" value="ECO:0007669"/>
    <property type="project" value="TreeGrafter"/>
</dbReference>
<dbReference type="InterPro" id="IPR036388">
    <property type="entry name" value="WH-like_DNA-bd_sf"/>
</dbReference>
<dbReference type="PANTHER" id="PTHR46060">
    <property type="entry name" value="MARINER MOS1 TRANSPOSASE-LIKE PROTEIN"/>
    <property type="match status" value="1"/>
</dbReference>
<dbReference type="AlphaFoldDB" id="F4X001"/>
<dbReference type="EMBL" id="GL888485">
    <property type="protein sequence ID" value="EGI60221.1"/>
    <property type="molecule type" value="Genomic_DNA"/>
</dbReference>
<dbReference type="GO" id="GO:0015074">
    <property type="term" value="P:DNA integration"/>
    <property type="evidence" value="ECO:0007669"/>
    <property type="project" value="TreeGrafter"/>
</dbReference>
<organism evidence="3">
    <name type="scientific">Acromyrmex echinatior</name>
    <name type="common">Panamanian leafcutter ant</name>
    <name type="synonym">Acromyrmex octospinosus echinatior</name>
    <dbReference type="NCBI Taxonomy" id="103372"/>
    <lineage>
        <taxon>Eukaryota</taxon>
        <taxon>Metazoa</taxon>
        <taxon>Ecdysozoa</taxon>
        <taxon>Arthropoda</taxon>
        <taxon>Hexapoda</taxon>
        <taxon>Insecta</taxon>
        <taxon>Pterygota</taxon>
        <taxon>Neoptera</taxon>
        <taxon>Endopterygota</taxon>
        <taxon>Hymenoptera</taxon>
        <taxon>Apocrita</taxon>
        <taxon>Aculeata</taxon>
        <taxon>Formicoidea</taxon>
        <taxon>Formicidae</taxon>
        <taxon>Myrmicinae</taxon>
        <taxon>Acromyrmex</taxon>
    </lineage>
</organism>
<dbReference type="GO" id="GO:0042800">
    <property type="term" value="F:histone H3K4 methyltransferase activity"/>
    <property type="evidence" value="ECO:0007669"/>
    <property type="project" value="TreeGrafter"/>
</dbReference>
<dbReference type="GO" id="GO:0031297">
    <property type="term" value="P:replication fork processing"/>
    <property type="evidence" value="ECO:0007669"/>
    <property type="project" value="TreeGrafter"/>
</dbReference>
<evidence type="ECO:0000313" key="3">
    <source>
        <dbReference type="Proteomes" id="UP000007755"/>
    </source>
</evidence>
<keyword evidence="3" id="KW-1185">Reference proteome</keyword>
<gene>
    <name evidence="2" type="ORF">G5I_11582</name>
</gene>
<dbReference type="GO" id="GO:0044774">
    <property type="term" value="P:mitotic DNA integrity checkpoint signaling"/>
    <property type="evidence" value="ECO:0007669"/>
    <property type="project" value="TreeGrafter"/>
</dbReference>
<dbReference type="Gene3D" id="1.10.10.1450">
    <property type="match status" value="1"/>
</dbReference>
<dbReference type="InterPro" id="IPR041426">
    <property type="entry name" value="Mos1_HTH"/>
</dbReference>
<dbReference type="GO" id="GO:0000729">
    <property type="term" value="P:DNA double-strand break processing"/>
    <property type="evidence" value="ECO:0007669"/>
    <property type="project" value="TreeGrafter"/>
</dbReference>
<dbReference type="GO" id="GO:0000014">
    <property type="term" value="F:single-stranded DNA endodeoxyribonuclease activity"/>
    <property type="evidence" value="ECO:0007669"/>
    <property type="project" value="TreeGrafter"/>
</dbReference>
<dbReference type="GO" id="GO:0044547">
    <property type="term" value="F:DNA topoisomerase binding"/>
    <property type="evidence" value="ECO:0007669"/>
    <property type="project" value="TreeGrafter"/>
</dbReference>
<proteinExistence type="predicted"/>
<dbReference type="GO" id="GO:0005634">
    <property type="term" value="C:nucleus"/>
    <property type="evidence" value="ECO:0007669"/>
    <property type="project" value="TreeGrafter"/>
</dbReference>
<accession>F4X001</accession>
<feature type="domain" description="Mos1 transposase HTH" evidence="1">
    <location>
        <begin position="8"/>
        <end position="57"/>
    </location>
</feature>
<dbReference type="GO" id="GO:0046975">
    <property type="term" value="F:histone H3K36 methyltransferase activity"/>
    <property type="evidence" value="ECO:0007669"/>
    <property type="project" value="TreeGrafter"/>
</dbReference>
<dbReference type="InParanoid" id="F4X001"/>
<feature type="non-terminal residue" evidence="2">
    <location>
        <position position="98"/>
    </location>
</feature>
<dbReference type="Pfam" id="PF17906">
    <property type="entry name" value="HTH_48"/>
    <property type="match status" value="1"/>
</dbReference>
<dbReference type="GO" id="GO:0006303">
    <property type="term" value="P:double-strand break repair via nonhomologous end joining"/>
    <property type="evidence" value="ECO:0007669"/>
    <property type="project" value="TreeGrafter"/>
</dbReference>
<dbReference type="PANTHER" id="PTHR46060:SF2">
    <property type="entry name" value="HISTONE-LYSINE N-METHYLTRANSFERASE SETMAR"/>
    <property type="match status" value="1"/>
</dbReference>